<accession>A0ACC1BK67</accession>
<protein>
    <submittedName>
        <fullName evidence="1">Uncharacterized protein</fullName>
    </submittedName>
</protein>
<evidence type="ECO:0000313" key="2">
    <source>
        <dbReference type="Proteomes" id="UP001164250"/>
    </source>
</evidence>
<dbReference type="Proteomes" id="UP001164250">
    <property type="component" value="Chromosome 4"/>
</dbReference>
<proteinExistence type="predicted"/>
<comment type="caution">
    <text evidence="1">The sequence shown here is derived from an EMBL/GenBank/DDBJ whole genome shotgun (WGS) entry which is preliminary data.</text>
</comment>
<name>A0ACC1BK67_9ROSI</name>
<evidence type="ECO:0000313" key="1">
    <source>
        <dbReference type="EMBL" id="KAJ0099229.1"/>
    </source>
</evidence>
<reference evidence="2" key="1">
    <citation type="journal article" date="2023" name="G3 (Bethesda)">
        <title>Genome assembly and association tests identify interacting loci associated with vigor, precocity, and sex in interspecific pistachio rootstocks.</title>
        <authorList>
            <person name="Palmer W."/>
            <person name="Jacygrad E."/>
            <person name="Sagayaradj S."/>
            <person name="Cavanaugh K."/>
            <person name="Han R."/>
            <person name="Bertier L."/>
            <person name="Beede B."/>
            <person name="Kafkas S."/>
            <person name="Golino D."/>
            <person name="Preece J."/>
            <person name="Michelmore R."/>
        </authorList>
    </citation>
    <scope>NUCLEOTIDE SEQUENCE [LARGE SCALE GENOMIC DNA]</scope>
</reference>
<sequence length="404" mass="44234">MACNSSSCQSGCYRNEFEQEQKNSNSNSKLTTTTSDSNICLKCKLAVSSHALITSADNVLVAFSGGPASRVALQFVHEKQQTAQKNYDASRDRSLPVFGVGVAFIDESAYCPVSSDEVDEAIQKIRSIVSLLAPPAKELHVVPIESTFSSDSFDGRERFKKLLDSVSDATGKEDLLMHLRMLTLQKIASENGYNRVVLGLCTSRIACHVHFSHCEGLSLGQGYSLPADIQYVDARWEIPVGSLQIVELLNGPSTGINGLVSSFVKLLQVETGKRILPRECTIVRTAGKLTPFHFNRIPELNDSNVPLASQRRQKRFNLKCNESISSESFCPLCYSPLNTTDLNSLSSSKSRQSSDAFGAACCSSCRFQIFPNDSSSMEHFYSLLPEPLVARANRGSNGNFSSLR</sequence>
<gene>
    <name evidence="1" type="ORF">Patl1_20508</name>
</gene>
<dbReference type="EMBL" id="CM047900">
    <property type="protein sequence ID" value="KAJ0099229.1"/>
    <property type="molecule type" value="Genomic_DNA"/>
</dbReference>
<organism evidence="1 2">
    <name type="scientific">Pistacia atlantica</name>
    <dbReference type="NCBI Taxonomy" id="434234"/>
    <lineage>
        <taxon>Eukaryota</taxon>
        <taxon>Viridiplantae</taxon>
        <taxon>Streptophyta</taxon>
        <taxon>Embryophyta</taxon>
        <taxon>Tracheophyta</taxon>
        <taxon>Spermatophyta</taxon>
        <taxon>Magnoliopsida</taxon>
        <taxon>eudicotyledons</taxon>
        <taxon>Gunneridae</taxon>
        <taxon>Pentapetalae</taxon>
        <taxon>rosids</taxon>
        <taxon>malvids</taxon>
        <taxon>Sapindales</taxon>
        <taxon>Anacardiaceae</taxon>
        <taxon>Pistacia</taxon>
    </lineage>
</organism>
<keyword evidence="2" id="KW-1185">Reference proteome</keyword>